<dbReference type="Gene3D" id="2.60.40.10">
    <property type="entry name" value="Immunoglobulins"/>
    <property type="match status" value="1"/>
</dbReference>
<feature type="transmembrane region" description="Helical" evidence="3">
    <location>
        <begin position="12"/>
        <end position="30"/>
    </location>
</feature>
<feature type="domain" description="C-type lectin" evidence="5">
    <location>
        <begin position="378"/>
        <end position="490"/>
    </location>
</feature>
<dbReference type="KEGG" id="bbel:109465569"/>
<reference evidence="8" key="1">
    <citation type="submission" date="2025-08" db="UniProtKB">
        <authorList>
            <consortium name="RefSeq"/>
        </authorList>
    </citation>
    <scope>IDENTIFICATION</scope>
    <source>
        <tissue evidence="8">Gonad</tissue>
    </source>
</reference>
<keyword evidence="1 2" id="KW-1015">Disulfide bond</keyword>
<dbReference type="PROSITE" id="PS50835">
    <property type="entry name" value="IG_LIKE"/>
    <property type="match status" value="1"/>
</dbReference>
<dbReference type="InterPro" id="IPR018378">
    <property type="entry name" value="C-type_lectin_CS"/>
</dbReference>
<evidence type="ECO:0000259" key="5">
    <source>
        <dbReference type="PROSITE" id="PS50041"/>
    </source>
</evidence>
<keyword evidence="2" id="KW-0245">EGF-like domain</keyword>
<feature type="domain" description="EGF-like" evidence="4">
    <location>
        <begin position="245"/>
        <end position="276"/>
    </location>
</feature>
<gene>
    <name evidence="8" type="primary">LOC109465569</name>
</gene>
<dbReference type="Pfam" id="PF00059">
    <property type="entry name" value="Lectin_C"/>
    <property type="match status" value="2"/>
</dbReference>
<feature type="domain" description="Ig-like" evidence="6">
    <location>
        <begin position="153"/>
        <end position="214"/>
    </location>
</feature>
<dbReference type="SUPFAM" id="SSF56436">
    <property type="entry name" value="C-type lectin-like"/>
    <property type="match status" value="2"/>
</dbReference>
<dbReference type="InterPro" id="IPR007110">
    <property type="entry name" value="Ig-like_dom"/>
</dbReference>
<evidence type="ECO:0000259" key="4">
    <source>
        <dbReference type="PROSITE" id="PS50026"/>
    </source>
</evidence>
<keyword evidence="3" id="KW-0472">Membrane</keyword>
<dbReference type="OrthoDB" id="1668230at2759"/>
<dbReference type="InterPro" id="IPR036179">
    <property type="entry name" value="Ig-like_dom_sf"/>
</dbReference>
<feature type="disulfide bond" evidence="2">
    <location>
        <begin position="266"/>
        <end position="275"/>
    </location>
</feature>
<dbReference type="SMART" id="SM00034">
    <property type="entry name" value="CLECT"/>
    <property type="match status" value="2"/>
</dbReference>
<dbReference type="InterPro" id="IPR000742">
    <property type="entry name" value="EGF"/>
</dbReference>
<dbReference type="InterPro" id="IPR001304">
    <property type="entry name" value="C-type_lectin-like"/>
</dbReference>
<accession>A0A6P4YMU8</accession>
<keyword evidence="7" id="KW-1185">Reference proteome</keyword>
<dbReference type="SMART" id="SM00181">
    <property type="entry name" value="EGF"/>
    <property type="match status" value="3"/>
</dbReference>
<dbReference type="PANTHER" id="PTHR22801:SF63">
    <property type="entry name" value="C-TYPE LECTIN DOMAIN-CONTAINING PROTEIN"/>
    <property type="match status" value="1"/>
</dbReference>
<dbReference type="CDD" id="cd00054">
    <property type="entry name" value="EGF_CA"/>
    <property type="match status" value="1"/>
</dbReference>
<evidence type="ECO:0000259" key="6">
    <source>
        <dbReference type="PROSITE" id="PS50835"/>
    </source>
</evidence>
<evidence type="ECO:0000256" key="3">
    <source>
        <dbReference type="SAM" id="Phobius"/>
    </source>
</evidence>
<feature type="domain" description="C-type lectin" evidence="5">
    <location>
        <begin position="511"/>
        <end position="634"/>
    </location>
</feature>
<keyword evidence="3" id="KW-1133">Transmembrane helix</keyword>
<dbReference type="PROSITE" id="PS50041">
    <property type="entry name" value="C_TYPE_LECTIN_2"/>
    <property type="match status" value="2"/>
</dbReference>
<keyword evidence="3" id="KW-0812">Transmembrane</keyword>
<evidence type="ECO:0000256" key="2">
    <source>
        <dbReference type="PROSITE-ProRule" id="PRU00076"/>
    </source>
</evidence>
<dbReference type="PROSITE" id="PS50026">
    <property type="entry name" value="EGF_3"/>
    <property type="match status" value="1"/>
</dbReference>
<organism evidence="7 8">
    <name type="scientific">Branchiostoma belcheri</name>
    <name type="common">Amphioxus</name>
    <dbReference type="NCBI Taxonomy" id="7741"/>
    <lineage>
        <taxon>Eukaryota</taxon>
        <taxon>Metazoa</taxon>
        <taxon>Chordata</taxon>
        <taxon>Cephalochordata</taxon>
        <taxon>Leptocardii</taxon>
        <taxon>Amphioxiformes</taxon>
        <taxon>Branchiostomatidae</taxon>
        <taxon>Branchiostoma</taxon>
    </lineage>
</organism>
<evidence type="ECO:0000313" key="7">
    <source>
        <dbReference type="Proteomes" id="UP000515135"/>
    </source>
</evidence>
<dbReference type="PROSITE" id="PS00615">
    <property type="entry name" value="C_TYPE_LECTIN_1"/>
    <property type="match status" value="1"/>
</dbReference>
<protein>
    <submittedName>
        <fullName evidence="8">Uncharacterized protein LOC109465569</fullName>
    </submittedName>
</protein>
<dbReference type="PANTHER" id="PTHR22801">
    <property type="entry name" value="LITHOSTATHINE"/>
    <property type="match status" value="1"/>
</dbReference>
<dbReference type="RefSeq" id="XP_019618486.1">
    <property type="nucleotide sequence ID" value="XM_019762927.1"/>
</dbReference>
<dbReference type="PROSITE" id="PS00022">
    <property type="entry name" value="EGF_1"/>
    <property type="match status" value="1"/>
</dbReference>
<dbReference type="SUPFAM" id="SSF48726">
    <property type="entry name" value="Immunoglobulin"/>
    <property type="match status" value="1"/>
</dbReference>
<dbReference type="InterPro" id="IPR016187">
    <property type="entry name" value="CTDL_fold"/>
</dbReference>
<evidence type="ECO:0000256" key="1">
    <source>
        <dbReference type="ARBA" id="ARBA00023157"/>
    </source>
</evidence>
<dbReference type="InterPro" id="IPR003599">
    <property type="entry name" value="Ig_sub"/>
</dbReference>
<dbReference type="InterPro" id="IPR050801">
    <property type="entry name" value="Ca-Dep_Lectins_ImmuneDev"/>
</dbReference>
<dbReference type="SMART" id="SM00409">
    <property type="entry name" value="IG"/>
    <property type="match status" value="1"/>
</dbReference>
<dbReference type="CDD" id="cd00037">
    <property type="entry name" value="CLECT"/>
    <property type="match status" value="1"/>
</dbReference>
<evidence type="ECO:0000313" key="8">
    <source>
        <dbReference type="RefSeq" id="XP_019618486.1"/>
    </source>
</evidence>
<name>A0A6P4YMU8_BRABE</name>
<dbReference type="FunFam" id="2.170.300.10:FF:000003">
    <property type="entry name" value="tyrosine-protein kinase receptor Tie-1 isoform X1"/>
    <property type="match status" value="1"/>
</dbReference>
<sequence length="664" mass="73372">MEVFPTTSIGQTLIRAMSLLGVLLCLYPAVSGVADITMTSRFPYYPDTDRRYPNFQDQDFTWLYCYYTGTLLRPSDNYWFKLELDTGSGRRFALGRNTGGGSSPPHRRVRIWPYDRNDNPTHLTNAYSCLGRQNGVSDKVITFKMREDADVRPRLFSRTVNVGDAVTLEMVRNPASNRTGALEWRKDGVVLQGQTALTLNINNVQSSDEGIYECYYDGAYSDRKQGIVRLIVRACAENKYGSDCSNDCPDCYNGGVCHDQTGECVCPPGFNGTYCGTACASGRFGKTCRFSCSGGCQGQLMTVPDPVGCTCPPGLTGMTCQDACPDGTYGASCTQNCHCLSGNSACHKETGACAGGCAAGWEGDSCQIMCPIAGYVSFNGVCYKDFADPKTYDEARQTCAADGGLLAMPKNSAINTFIGGGADEVRTDTVNEAQWVFADGQTLASSGYSNWYTGEPNNANGGEHCAETNFRTSGEWNDAPCSLPRGFICQIILDCSVLFPGLLPASNFGRYQNQCFWFSTRSDRRLNYRAARQVCGSHSGTLAMIKDAGVQTFVTENIKRISGRLALRTYWMGLDDLNRERRFVWNDGTPLGSYRKFRSRANHKRRDCGALWRTNRLSRWVVLTCWNRLPYICQMGRILVDSFTMYDVIFYVSVVAMGNKSKKA</sequence>
<dbReference type="InterPro" id="IPR013783">
    <property type="entry name" value="Ig-like_fold"/>
</dbReference>
<dbReference type="GeneID" id="109465569"/>
<comment type="caution">
    <text evidence="2">Lacks conserved residue(s) required for the propagation of feature annotation.</text>
</comment>
<dbReference type="Gene3D" id="3.10.100.10">
    <property type="entry name" value="Mannose-Binding Protein A, subunit A"/>
    <property type="match status" value="2"/>
</dbReference>
<dbReference type="Gene3D" id="2.170.300.10">
    <property type="entry name" value="Tie2 ligand-binding domain superfamily"/>
    <property type="match status" value="1"/>
</dbReference>
<dbReference type="AlphaFoldDB" id="A0A6P4YMU8"/>
<dbReference type="InterPro" id="IPR016186">
    <property type="entry name" value="C-type_lectin-like/link_sf"/>
</dbReference>
<proteinExistence type="predicted"/>
<dbReference type="Proteomes" id="UP000515135">
    <property type="component" value="Unplaced"/>
</dbReference>